<evidence type="ECO:0000313" key="2">
    <source>
        <dbReference type="EMBL" id="RPB05835.1"/>
    </source>
</evidence>
<organism evidence="2 3">
    <name type="scientific">Choiromyces venosus 120613-1</name>
    <dbReference type="NCBI Taxonomy" id="1336337"/>
    <lineage>
        <taxon>Eukaryota</taxon>
        <taxon>Fungi</taxon>
        <taxon>Dikarya</taxon>
        <taxon>Ascomycota</taxon>
        <taxon>Pezizomycotina</taxon>
        <taxon>Pezizomycetes</taxon>
        <taxon>Pezizales</taxon>
        <taxon>Tuberaceae</taxon>
        <taxon>Choiromyces</taxon>
    </lineage>
</organism>
<proteinExistence type="predicted"/>
<name>A0A3N4KJ08_9PEZI</name>
<feature type="chain" id="PRO_5017996928" evidence="1">
    <location>
        <begin position="20"/>
        <end position="53"/>
    </location>
</feature>
<feature type="signal peptide" evidence="1">
    <location>
        <begin position="1"/>
        <end position="19"/>
    </location>
</feature>
<sequence>MSALTIISINYLHLILCSCTLFLNQSPDIAPDPQFLLSAKLSLDLLADHYSKK</sequence>
<accession>A0A3N4KJ08</accession>
<gene>
    <name evidence="2" type="ORF">L873DRAFT_549716</name>
</gene>
<dbReference type="Proteomes" id="UP000276215">
    <property type="component" value="Unassembled WGS sequence"/>
</dbReference>
<dbReference type="EMBL" id="ML120352">
    <property type="protein sequence ID" value="RPB05835.1"/>
    <property type="molecule type" value="Genomic_DNA"/>
</dbReference>
<keyword evidence="3" id="KW-1185">Reference proteome</keyword>
<dbReference type="AlphaFoldDB" id="A0A3N4KJ08"/>
<keyword evidence="1" id="KW-0732">Signal</keyword>
<evidence type="ECO:0000313" key="3">
    <source>
        <dbReference type="Proteomes" id="UP000276215"/>
    </source>
</evidence>
<reference evidence="2 3" key="1">
    <citation type="journal article" date="2018" name="Nat. Ecol. Evol.">
        <title>Pezizomycetes genomes reveal the molecular basis of ectomycorrhizal truffle lifestyle.</title>
        <authorList>
            <person name="Murat C."/>
            <person name="Payen T."/>
            <person name="Noel B."/>
            <person name="Kuo A."/>
            <person name="Morin E."/>
            <person name="Chen J."/>
            <person name="Kohler A."/>
            <person name="Krizsan K."/>
            <person name="Balestrini R."/>
            <person name="Da Silva C."/>
            <person name="Montanini B."/>
            <person name="Hainaut M."/>
            <person name="Levati E."/>
            <person name="Barry K.W."/>
            <person name="Belfiori B."/>
            <person name="Cichocki N."/>
            <person name="Clum A."/>
            <person name="Dockter R.B."/>
            <person name="Fauchery L."/>
            <person name="Guy J."/>
            <person name="Iotti M."/>
            <person name="Le Tacon F."/>
            <person name="Lindquist E.A."/>
            <person name="Lipzen A."/>
            <person name="Malagnac F."/>
            <person name="Mello A."/>
            <person name="Molinier V."/>
            <person name="Miyauchi S."/>
            <person name="Poulain J."/>
            <person name="Riccioni C."/>
            <person name="Rubini A."/>
            <person name="Sitrit Y."/>
            <person name="Splivallo R."/>
            <person name="Traeger S."/>
            <person name="Wang M."/>
            <person name="Zifcakova L."/>
            <person name="Wipf D."/>
            <person name="Zambonelli A."/>
            <person name="Paolocci F."/>
            <person name="Nowrousian M."/>
            <person name="Ottonello S."/>
            <person name="Baldrian P."/>
            <person name="Spatafora J.W."/>
            <person name="Henrissat B."/>
            <person name="Nagy L.G."/>
            <person name="Aury J.M."/>
            <person name="Wincker P."/>
            <person name="Grigoriev I.V."/>
            <person name="Bonfante P."/>
            <person name="Martin F.M."/>
        </authorList>
    </citation>
    <scope>NUCLEOTIDE SEQUENCE [LARGE SCALE GENOMIC DNA]</scope>
    <source>
        <strain evidence="2 3">120613-1</strain>
    </source>
</reference>
<evidence type="ECO:0000256" key="1">
    <source>
        <dbReference type="SAM" id="SignalP"/>
    </source>
</evidence>
<protein>
    <submittedName>
        <fullName evidence="2">Uncharacterized protein</fullName>
    </submittedName>
</protein>